<reference evidence="1" key="1">
    <citation type="submission" date="2020-08" db="EMBL/GenBank/DDBJ databases">
        <title>Multicomponent nature underlies the extraordinary mechanical properties of spider dragline silk.</title>
        <authorList>
            <person name="Kono N."/>
            <person name="Nakamura H."/>
            <person name="Mori M."/>
            <person name="Yoshida Y."/>
            <person name="Ohtoshi R."/>
            <person name="Malay A.D."/>
            <person name="Moran D.A.P."/>
            <person name="Tomita M."/>
            <person name="Numata K."/>
            <person name="Arakawa K."/>
        </authorList>
    </citation>
    <scope>NUCLEOTIDE SEQUENCE</scope>
</reference>
<keyword evidence="2" id="KW-1185">Reference proteome</keyword>
<gene>
    <name evidence="1" type="ORF">TNCV_1171901</name>
</gene>
<evidence type="ECO:0000313" key="2">
    <source>
        <dbReference type="Proteomes" id="UP000887159"/>
    </source>
</evidence>
<name>A0A8X6VEL3_TRICX</name>
<dbReference type="EMBL" id="BMAU01021236">
    <property type="protein sequence ID" value="GFY03230.1"/>
    <property type="molecule type" value="Genomic_DNA"/>
</dbReference>
<proteinExistence type="predicted"/>
<comment type="caution">
    <text evidence="1">The sequence shown here is derived from an EMBL/GenBank/DDBJ whole genome shotgun (WGS) entry which is preliminary data.</text>
</comment>
<protein>
    <submittedName>
        <fullName evidence="1">Uncharacterized protein</fullName>
    </submittedName>
</protein>
<dbReference type="AlphaFoldDB" id="A0A8X6VEL3"/>
<dbReference type="Proteomes" id="UP000887159">
    <property type="component" value="Unassembled WGS sequence"/>
</dbReference>
<accession>A0A8X6VEL3</accession>
<sequence length="88" mass="9935">MFREIVNHSSWKYCESSGRDAGGRYGFHIERSKTNRIGSIILSSGDCGPSDLSLEDYDWSCAENHDTATCIMSNWKETIIITVGRRQS</sequence>
<organism evidence="1 2">
    <name type="scientific">Trichonephila clavipes</name>
    <name type="common">Golden silk orbweaver</name>
    <name type="synonym">Nephila clavipes</name>
    <dbReference type="NCBI Taxonomy" id="2585209"/>
    <lineage>
        <taxon>Eukaryota</taxon>
        <taxon>Metazoa</taxon>
        <taxon>Ecdysozoa</taxon>
        <taxon>Arthropoda</taxon>
        <taxon>Chelicerata</taxon>
        <taxon>Arachnida</taxon>
        <taxon>Araneae</taxon>
        <taxon>Araneomorphae</taxon>
        <taxon>Entelegynae</taxon>
        <taxon>Araneoidea</taxon>
        <taxon>Nephilidae</taxon>
        <taxon>Trichonephila</taxon>
    </lineage>
</organism>
<evidence type="ECO:0000313" key="1">
    <source>
        <dbReference type="EMBL" id="GFY03230.1"/>
    </source>
</evidence>